<feature type="transmembrane region" description="Helical" evidence="1">
    <location>
        <begin position="111"/>
        <end position="133"/>
    </location>
</feature>
<comment type="caution">
    <text evidence="2">The sequence shown here is derived from an EMBL/GenBank/DDBJ whole genome shotgun (WGS) entry which is preliminary data.</text>
</comment>
<keyword evidence="1" id="KW-1133">Transmembrane helix</keyword>
<dbReference type="EMBL" id="JAGPYM010000028">
    <property type="protein sequence ID" value="KAH6879825.1"/>
    <property type="molecule type" value="Genomic_DNA"/>
</dbReference>
<name>A0A9P9AKV2_9HYPO</name>
<reference evidence="2 3" key="1">
    <citation type="journal article" date="2021" name="Nat. Commun.">
        <title>Genetic determinants of endophytism in the Arabidopsis root mycobiome.</title>
        <authorList>
            <person name="Mesny F."/>
            <person name="Miyauchi S."/>
            <person name="Thiergart T."/>
            <person name="Pickel B."/>
            <person name="Atanasova L."/>
            <person name="Karlsson M."/>
            <person name="Huettel B."/>
            <person name="Barry K.W."/>
            <person name="Haridas S."/>
            <person name="Chen C."/>
            <person name="Bauer D."/>
            <person name="Andreopoulos W."/>
            <person name="Pangilinan J."/>
            <person name="LaButti K."/>
            <person name="Riley R."/>
            <person name="Lipzen A."/>
            <person name="Clum A."/>
            <person name="Drula E."/>
            <person name="Henrissat B."/>
            <person name="Kohler A."/>
            <person name="Grigoriev I.V."/>
            <person name="Martin F.M."/>
            <person name="Hacquard S."/>
        </authorList>
    </citation>
    <scope>NUCLEOTIDE SEQUENCE [LARGE SCALE GENOMIC DNA]</scope>
    <source>
        <strain evidence="2 3">MPI-CAGE-CH-0241</strain>
    </source>
</reference>
<keyword evidence="1" id="KW-0472">Membrane</keyword>
<evidence type="ECO:0000256" key="1">
    <source>
        <dbReference type="SAM" id="Phobius"/>
    </source>
</evidence>
<evidence type="ECO:0000313" key="2">
    <source>
        <dbReference type="EMBL" id="KAH6879825.1"/>
    </source>
</evidence>
<accession>A0A9P9AKV2</accession>
<gene>
    <name evidence="2" type="ORF">B0T10DRAFT_157241</name>
</gene>
<sequence>MPRPFGKNFPKHLDGLIKNTQKVLETSNPVGTYPSGRWSIERGIIRISVASGQSSFKGFEYEAMWNAAKALKIQDRYIQRILEYLSSGLSIILEGRTARDRSRQRAKNRTLLLHGILSHGLFEFLVIFELYAIHNEQFAGFDEASDEARWVAASRVVQACTQHVLRKLAQMPEDDEVIWPPGLFWTICSGKTEYETVCEKLGLGRFAGETCTSPFIRIGQIKAMCEERKSEYNYFALPMTSPFRDGEFTILDTPNDILELASLAGNLHLEAKDQYSKAENHQTGYVSQLKRLGQGTECQCFQIGWSKDLHQPVFSRVKELLVDKGLLWRRETIKFHCYALHHAYGTTSPRKGFLQIIIPVLATEGRVFLLAEGREETPIVWGMDFIYVLGQNTSLRTETGIDYIDIAVPISSANYQFGYPSKSGLIRFPLRR</sequence>
<evidence type="ECO:0000313" key="3">
    <source>
        <dbReference type="Proteomes" id="UP000777438"/>
    </source>
</evidence>
<dbReference type="AlphaFoldDB" id="A0A9P9AKV2"/>
<keyword evidence="3" id="KW-1185">Reference proteome</keyword>
<proteinExistence type="predicted"/>
<dbReference type="OrthoDB" id="10561128at2759"/>
<protein>
    <submittedName>
        <fullName evidence="2">Uncharacterized protein</fullName>
    </submittedName>
</protein>
<organism evidence="2 3">
    <name type="scientific">Thelonectria olida</name>
    <dbReference type="NCBI Taxonomy" id="1576542"/>
    <lineage>
        <taxon>Eukaryota</taxon>
        <taxon>Fungi</taxon>
        <taxon>Dikarya</taxon>
        <taxon>Ascomycota</taxon>
        <taxon>Pezizomycotina</taxon>
        <taxon>Sordariomycetes</taxon>
        <taxon>Hypocreomycetidae</taxon>
        <taxon>Hypocreales</taxon>
        <taxon>Nectriaceae</taxon>
        <taxon>Thelonectria</taxon>
    </lineage>
</organism>
<keyword evidence="1" id="KW-0812">Transmembrane</keyword>
<dbReference type="Proteomes" id="UP000777438">
    <property type="component" value="Unassembled WGS sequence"/>
</dbReference>